<evidence type="ECO:0000313" key="2">
    <source>
        <dbReference type="Proteomes" id="UP001214576"/>
    </source>
</evidence>
<keyword evidence="2" id="KW-1185">Reference proteome</keyword>
<reference evidence="1" key="1">
    <citation type="submission" date="2022-03" db="EMBL/GenBank/DDBJ databases">
        <title>Genomic analyses of argali, domestic sheep and their hybrids provide insights into chromosomal evolution, heterosis and genetic basis of agronomic traits.</title>
        <authorList>
            <person name="Li M."/>
        </authorList>
    </citation>
    <scope>NUCLEOTIDE SEQUENCE</scope>
    <source>
        <strain evidence="1">CAU-MHL-2022a</strain>
        <tissue evidence="1">Skin</tissue>
    </source>
</reference>
<dbReference type="EMBL" id="JAKZEL010000022">
    <property type="protein sequence ID" value="KAI4532084.1"/>
    <property type="molecule type" value="Genomic_DNA"/>
</dbReference>
<dbReference type="Proteomes" id="UP001214576">
    <property type="component" value="Unassembled WGS sequence"/>
</dbReference>
<name>A0AAD4TTP4_OVIAM</name>
<protein>
    <submittedName>
        <fullName evidence="1">Uncharacterized protein</fullName>
    </submittedName>
</protein>
<gene>
    <name evidence="1" type="ORF">MG293_017349</name>
</gene>
<accession>A0AAD4TTP4</accession>
<sequence>MRYGKQKIQTLETNFDSYVNSGNQENIWVPFSLVERKDAFGRADELQDPKGTCSGCGRSFSILEICIEVEDSYSDNHLEGNDPKKETAYMLLEYSLATLISKCVPVFHVQNKAPSTAKVSFSEAASPRPVVTRCYDTLRVVTGSQAAIFLCGFIPTFQCWV</sequence>
<dbReference type="AlphaFoldDB" id="A0AAD4TTP4"/>
<proteinExistence type="predicted"/>
<evidence type="ECO:0000313" key="1">
    <source>
        <dbReference type="EMBL" id="KAI4532084.1"/>
    </source>
</evidence>
<comment type="caution">
    <text evidence="1">The sequence shown here is derived from an EMBL/GenBank/DDBJ whole genome shotgun (WGS) entry which is preliminary data.</text>
</comment>
<organism evidence="1 2">
    <name type="scientific">Ovis ammon polii</name>
    <dbReference type="NCBI Taxonomy" id="230172"/>
    <lineage>
        <taxon>Eukaryota</taxon>
        <taxon>Metazoa</taxon>
        <taxon>Chordata</taxon>
        <taxon>Craniata</taxon>
        <taxon>Vertebrata</taxon>
        <taxon>Euteleostomi</taxon>
        <taxon>Mammalia</taxon>
        <taxon>Eutheria</taxon>
        <taxon>Laurasiatheria</taxon>
        <taxon>Artiodactyla</taxon>
        <taxon>Ruminantia</taxon>
        <taxon>Pecora</taxon>
        <taxon>Bovidae</taxon>
        <taxon>Caprinae</taxon>
        <taxon>Ovis</taxon>
    </lineage>
</organism>